<dbReference type="PANTHER" id="PTHR13847">
    <property type="entry name" value="SARCOSINE DEHYDROGENASE-RELATED"/>
    <property type="match status" value="1"/>
</dbReference>
<accession>A0A2H3NYD5</accession>
<feature type="domain" description="FAD dependent oxidoreductase" evidence="1">
    <location>
        <begin position="60"/>
        <end position="392"/>
    </location>
</feature>
<name>A0A2H3NYD5_9BACT</name>
<dbReference type="PANTHER" id="PTHR13847:SF261">
    <property type="entry name" value="FAD-DEPENDENT OXIDOREDUCTASE FAMILY PROTEIN"/>
    <property type="match status" value="1"/>
</dbReference>
<protein>
    <submittedName>
        <fullName evidence="2">Glycine oxidase</fullName>
    </submittedName>
</protein>
<dbReference type="InterPro" id="IPR006076">
    <property type="entry name" value="FAD-dep_OxRdtase"/>
</dbReference>
<reference evidence="2 3" key="1">
    <citation type="submission" date="2017-10" db="EMBL/GenBank/DDBJ databases">
        <title>Draft genome of Longimonas halophila.</title>
        <authorList>
            <person name="Goh K.M."/>
            <person name="Shamsir M.S."/>
            <person name="Lim S.W."/>
        </authorList>
    </citation>
    <scope>NUCLEOTIDE SEQUENCE [LARGE SCALE GENOMIC DNA]</scope>
    <source>
        <strain evidence="2 3">KCTC 42399</strain>
    </source>
</reference>
<evidence type="ECO:0000259" key="1">
    <source>
        <dbReference type="Pfam" id="PF01266"/>
    </source>
</evidence>
<dbReference type="AlphaFoldDB" id="A0A2H3NYD5"/>
<dbReference type="Gene3D" id="3.30.9.10">
    <property type="entry name" value="D-Amino Acid Oxidase, subunit A, domain 2"/>
    <property type="match status" value="1"/>
</dbReference>
<dbReference type="Proteomes" id="UP000221024">
    <property type="component" value="Unassembled WGS sequence"/>
</dbReference>
<dbReference type="Gene3D" id="3.50.50.60">
    <property type="entry name" value="FAD/NAD(P)-binding domain"/>
    <property type="match status" value="1"/>
</dbReference>
<keyword evidence="3" id="KW-1185">Reference proteome</keyword>
<dbReference type="GO" id="GO:0005737">
    <property type="term" value="C:cytoplasm"/>
    <property type="evidence" value="ECO:0007669"/>
    <property type="project" value="TreeGrafter"/>
</dbReference>
<gene>
    <name evidence="2" type="ORF">CRI93_12035</name>
</gene>
<proteinExistence type="predicted"/>
<evidence type="ECO:0000313" key="2">
    <source>
        <dbReference type="EMBL" id="PEN05637.1"/>
    </source>
</evidence>
<organism evidence="2 3">
    <name type="scientific">Longimonas halophila</name>
    <dbReference type="NCBI Taxonomy" id="1469170"/>
    <lineage>
        <taxon>Bacteria</taxon>
        <taxon>Pseudomonadati</taxon>
        <taxon>Rhodothermota</taxon>
        <taxon>Rhodothermia</taxon>
        <taxon>Rhodothermales</taxon>
        <taxon>Salisaetaceae</taxon>
        <taxon>Longimonas</taxon>
    </lineage>
</organism>
<dbReference type="SUPFAM" id="SSF51905">
    <property type="entry name" value="FAD/NAD(P)-binding domain"/>
    <property type="match status" value="1"/>
</dbReference>
<dbReference type="OrthoDB" id="214253at2"/>
<dbReference type="Pfam" id="PF01266">
    <property type="entry name" value="DAO"/>
    <property type="match status" value="1"/>
</dbReference>
<evidence type="ECO:0000313" key="3">
    <source>
        <dbReference type="Proteomes" id="UP000221024"/>
    </source>
</evidence>
<dbReference type="EMBL" id="PDEP01000012">
    <property type="protein sequence ID" value="PEN05637.1"/>
    <property type="molecule type" value="Genomic_DNA"/>
</dbReference>
<sequence length="422" mass="45150">MAEIAFQILTRKAAEAVCEGGVALCIQHPPVMRIARDEDSLTCAACLLCLCFCSMPRPSVCIAGAGLAGACAALYLSDTYDVHVIDAEEAAAGASGAAAGLANPLMGRRAKLTWRAAEAWGALTETVARARAKSAFNDSGVLRPTTEPKQVRFFKDAASKHPRWCDWWAADTLAGRYPQVQAHDGALWLPRGGAVDVPALVRAALVRARTHGATYTPHTRLTDWTPHDDGVAVHTTSGGSRSTQRYDYLLCCVGQGYPSLPALDPLDLHGIKGQTLTVRLRNAPSGLPPPPISGRGYIVPGPDTFVLGSSYEHEFADLQPSEAETQRILQKTQTMLPALGDAQVESVAVGVRVKHNPTNLPLVGPYQHPRTWVMLGLGSKGLLTAPLIARKLPQWMRASHRVPAAIRVPRALLPDSWAPAPS</sequence>
<dbReference type="InterPro" id="IPR036188">
    <property type="entry name" value="FAD/NAD-bd_sf"/>
</dbReference>
<comment type="caution">
    <text evidence="2">The sequence shown here is derived from an EMBL/GenBank/DDBJ whole genome shotgun (WGS) entry which is preliminary data.</text>
</comment>